<dbReference type="EMBL" id="GG745555">
    <property type="protein sequence ID" value="EFD92691.1"/>
    <property type="molecule type" value="Genomic_DNA"/>
</dbReference>
<proteinExistence type="predicted"/>
<evidence type="ECO:0000313" key="1">
    <source>
        <dbReference type="EMBL" id="EFD92691.1"/>
    </source>
</evidence>
<sequence length="48" mass="5524">MIEKYIRLYFNNTITKCVADSIQISKLFLGEGSKVRGLLLADAVQNYW</sequence>
<organism evidence="1 2">
    <name type="scientific">Candidatus Parvarchaeum acidophilus ARMAN-5</name>
    <dbReference type="NCBI Taxonomy" id="662762"/>
    <lineage>
        <taxon>Archaea</taxon>
        <taxon>Candidatus Parvarchaeota</taxon>
        <taxon>Candidatus Parvarchaeum</taxon>
    </lineage>
</organism>
<dbReference type="Proteomes" id="UP000009376">
    <property type="component" value="Unassembled WGS sequence"/>
</dbReference>
<gene>
    <name evidence="1" type="ORF">BJBARM5_0543</name>
</gene>
<reference evidence="1 2" key="1">
    <citation type="journal article" date="2010" name="Proc. Natl. Acad. Sci. U.S.A.">
        <title>Enigmatic, ultrasmall, uncultivated Archaea.</title>
        <authorList>
            <person name="Baker B.J."/>
            <person name="Comolli L.R."/>
            <person name="Dick G.J."/>
            <person name="Hauser L.J."/>
            <person name="Hyatt D."/>
            <person name="Dill B.D."/>
            <person name="Land M.L."/>
            <person name="Verberkmoes N.C."/>
            <person name="Hettich R.L."/>
            <person name="Banfield J.F."/>
        </authorList>
    </citation>
    <scope>NUCLEOTIDE SEQUENCE [LARGE SCALE GENOMIC DNA]</scope>
</reference>
<accession>D6GVN1</accession>
<dbReference type="AlphaFoldDB" id="D6GVN1"/>
<protein>
    <submittedName>
        <fullName evidence="1">Uncharacterized protein</fullName>
    </submittedName>
</protein>
<name>D6GVN1_PARA5</name>
<evidence type="ECO:0000313" key="2">
    <source>
        <dbReference type="Proteomes" id="UP000009376"/>
    </source>
</evidence>